<dbReference type="PANTHER" id="PTHR43818">
    <property type="entry name" value="BCDNA.GH03377"/>
    <property type="match status" value="1"/>
</dbReference>
<dbReference type="InterPro" id="IPR050463">
    <property type="entry name" value="Gfo/Idh/MocA_oxidrdct_glycsds"/>
</dbReference>
<dbReference type="EMBL" id="JAPKNK010000002">
    <property type="protein sequence ID" value="MCX5568697.1"/>
    <property type="molecule type" value="Genomic_DNA"/>
</dbReference>
<dbReference type="Pfam" id="PF01408">
    <property type="entry name" value="GFO_IDH_MocA"/>
    <property type="match status" value="1"/>
</dbReference>
<keyword evidence="5" id="KW-1185">Reference proteome</keyword>
<gene>
    <name evidence="4" type="ORF">OSH07_05800</name>
</gene>
<evidence type="ECO:0000259" key="2">
    <source>
        <dbReference type="Pfam" id="PF01408"/>
    </source>
</evidence>
<dbReference type="InterPro" id="IPR000683">
    <property type="entry name" value="Gfo/Idh/MocA-like_OxRdtase_N"/>
</dbReference>
<dbReference type="Gene3D" id="3.30.360.10">
    <property type="entry name" value="Dihydrodipicolinate Reductase, domain 2"/>
    <property type="match status" value="1"/>
</dbReference>
<dbReference type="AlphaFoldDB" id="A0A9X3IKD3"/>
<dbReference type="InterPro" id="IPR055170">
    <property type="entry name" value="GFO_IDH_MocA-like_dom"/>
</dbReference>
<keyword evidence="1" id="KW-0560">Oxidoreductase</keyword>
<dbReference type="Pfam" id="PF22725">
    <property type="entry name" value="GFO_IDH_MocA_C3"/>
    <property type="match status" value="1"/>
</dbReference>
<dbReference type="GO" id="GO:0016491">
    <property type="term" value="F:oxidoreductase activity"/>
    <property type="evidence" value="ECO:0007669"/>
    <property type="project" value="UniProtKB-KW"/>
</dbReference>
<sequence length="348" mass="37489">MVKILILGTGSMAANHAVAFKAAPGASVVAAVETDAERRAAFGKEHGITNLFADLDAAIAWGEFDAATNVTPDAVHYATTMKLLAAGKHVFCEKPLATDYPHALEMAETAEAKGVINMVNLTYRNSPALQKARELVAAGKIGKIRHVEASYLQSWLVGKQWGDWRTESRWLWRLSEEHGSKGVLGDIGVHIVDFASFGADSDVTTVESRLKTFHKADGDQIGEYKLDANDSAIMMTEFANGAIGTITATRFATGHANDLTLLLFGTEGALEVKTDGKASSLKICTGADIDTQTWKPVECPPVVTTYERFVKACNSGVNGDPSFRRAAEIQRILDLCFDQDVARGKKIG</sequence>
<feature type="domain" description="Gfo/Idh/MocA-like oxidoreductase N-terminal" evidence="2">
    <location>
        <begin position="3"/>
        <end position="120"/>
    </location>
</feature>
<dbReference type="PANTHER" id="PTHR43818:SF11">
    <property type="entry name" value="BCDNA.GH03377"/>
    <property type="match status" value="1"/>
</dbReference>
<dbReference type="RefSeq" id="WP_266337668.1">
    <property type="nucleotide sequence ID" value="NZ_JAPKNK010000002.1"/>
</dbReference>
<feature type="domain" description="GFO/IDH/MocA-like oxidoreductase" evidence="3">
    <location>
        <begin position="130"/>
        <end position="271"/>
    </location>
</feature>
<evidence type="ECO:0000313" key="5">
    <source>
        <dbReference type="Proteomes" id="UP001144805"/>
    </source>
</evidence>
<dbReference type="InterPro" id="IPR036291">
    <property type="entry name" value="NAD(P)-bd_dom_sf"/>
</dbReference>
<evidence type="ECO:0000256" key="1">
    <source>
        <dbReference type="ARBA" id="ARBA00023002"/>
    </source>
</evidence>
<protein>
    <submittedName>
        <fullName evidence="4">Gfo/Idh/MocA family oxidoreductase</fullName>
    </submittedName>
</protein>
<dbReference type="Gene3D" id="3.40.50.720">
    <property type="entry name" value="NAD(P)-binding Rossmann-like Domain"/>
    <property type="match status" value="1"/>
</dbReference>
<organism evidence="4 5">
    <name type="scientific">Kaistia nematophila</name>
    <dbReference type="NCBI Taxonomy" id="2994654"/>
    <lineage>
        <taxon>Bacteria</taxon>
        <taxon>Pseudomonadati</taxon>
        <taxon>Pseudomonadota</taxon>
        <taxon>Alphaproteobacteria</taxon>
        <taxon>Hyphomicrobiales</taxon>
        <taxon>Kaistiaceae</taxon>
        <taxon>Kaistia</taxon>
    </lineage>
</organism>
<evidence type="ECO:0000259" key="3">
    <source>
        <dbReference type="Pfam" id="PF22725"/>
    </source>
</evidence>
<reference evidence="4" key="1">
    <citation type="submission" date="2022-11" db="EMBL/GenBank/DDBJ databases">
        <title>Biodiversity and phylogenetic relationships of bacteria.</title>
        <authorList>
            <person name="Machado R.A.R."/>
            <person name="Bhat A."/>
            <person name="Loulou A."/>
            <person name="Kallel S."/>
        </authorList>
    </citation>
    <scope>NUCLEOTIDE SEQUENCE</scope>
    <source>
        <strain evidence="4">K-TC2</strain>
    </source>
</reference>
<dbReference type="Proteomes" id="UP001144805">
    <property type="component" value="Unassembled WGS sequence"/>
</dbReference>
<name>A0A9X3IKD3_9HYPH</name>
<dbReference type="SUPFAM" id="SSF51735">
    <property type="entry name" value="NAD(P)-binding Rossmann-fold domains"/>
    <property type="match status" value="1"/>
</dbReference>
<comment type="caution">
    <text evidence="4">The sequence shown here is derived from an EMBL/GenBank/DDBJ whole genome shotgun (WGS) entry which is preliminary data.</text>
</comment>
<proteinExistence type="predicted"/>
<dbReference type="GO" id="GO:0000166">
    <property type="term" value="F:nucleotide binding"/>
    <property type="evidence" value="ECO:0007669"/>
    <property type="project" value="InterPro"/>
</dbReference>
<accession>A0A9X3IKD3</accession>
<evidence type="ECO:0000313" key="4">
    <source>
        <dbReference type="EMBL" id="MCX5568697.1"/>
    </source>
</evidence>
<dbReference type="SUPFAM" id="SSF55347">
    <property type="entry name" value="Glyceraldehyde-3-phosphate dehydrogenase-like, C-terminal domain"/>
    <property type="match status" value="1"/>
</dbReference>